<feature type="region of interest" description="Disordered" evidence="1">
    <location>
        <begin position="525"/>
        <end position="552"/>
    </location>
</feature>
<evidence type="ECO:0000313" key="3">
    <source>
        <dbReference type="Proteomes" id="UP000024837"/>
    </source>
</evidence>
<feature type="compositionally biased region" description="Low complexity" evidence="1">
    <location>
        <begin position="67"/>
        <end position="90"/>
    </location>
</feature>
<feature type="region of interest" description="Disordered" evidence="1">
    <location>
        <begin position="13"/>
        <end position="135"/>
    </location>
</feature>
<reference evidence="2 3" key="1">
    <citation type="submission" date="2013-05" db="EMBL/GenBank/DDBJ databases">
        <title>Drechslerella stenobrocha genome reveals carnivorous origination and mechanical trapping mechanism of predatory fungi.</title>
        <authorList>
            <person name="Liu X."/>
            <person name="Zhang W."/>
            <person name="Liu K."/>
        </authorList>
    </citation>
    <scope>NUCLEOTIDE SEQUENCE [LARGE SCALE GENOMIC DNA]</scope>
    <source>
        <strain evidence="2 3">248</strain>
    </source>
</reference>
<protein>
    <submittedName>
        <fullName evidence="2">Uncharacterized protein</fullName>
    </submittedName>
</protein>
<feature type="compositionally biased region" description="Basic and acidic residues" evidence="1">
    <location>
        <begin position="339"/>
        <end position="362"/>
    </location>
</feature>
<sequence length="677" mass="73654">MCIPRLEVFTEKAEAGADDATSTRVARVTSHSRKTTASPISSIPAAQKEGQNPIGIILHDSVPTGKSSTDSSSSCSSSGSSSSSSSSACSLRKDKDENKHEKKELSRPQKYKYPSKQSRRPINRLNAGYYKNNTPLLRPMTPTEVWQVATGDTATLNKLNPVGYGVPLDCLSEDGTADGVCSQCACEKCTERREKPAKTTGSETKKSKKNKKKDKKADKTKNDNNDNWGDSADNDGWGGNAGSKAEDDPWAARASTNTKDASWGTSQDNSWGADAGNKSSDNNAWDDWGQNKNQGEDDSVGGWGSKQKKASDDDSWGNKDKITEEKSKKKGQGRKKWGKKTDSEKETDSDATWDDEKTDKGKSSANNHKKGQSKKDNPISRHNGHNNHHHHHHDDDGGRAVTVRFRPTVEEVVPEEASEATNLDSVHSPTSLQTSLPKIQIASTPPGCTCYSGTSNASSPGSSTCSTCFIKQQTPRNYVQDLEGHWYSFAPDVDLDNNIRTDVFKGSDGRAYKRISVQKVPPHELRRHATGGGTNSHAQRRHSRHHGHGHTTAVPPGGYNWFPAPAAPVYPTAPMPTAFMKFKRVFRKPSPSWNTGGTYSSPVGGPSNRPSMYGVPVQPARNPSRRPAWASVFQYFAGGNGGGGGGYSSRRRTTTATDRSLSRTFTMMVERECFPEG</sequence>
<accession>W7I5E7</accession>
<feature type="compositionally biased region" description="Basic and acidic residues" evidence="1">
    <location>
        <begin position="215"/>
        <end position="224"/>
    </location>
</feature>
<dbReference type="AlphaFoldDB" id="W7I5E7"/>
<feature type="compositionally biased region" description="Basic and acidic residues" evidence="1">
    <location>
        <begin position="309"/>
        <end position="327"/>
    </location>
</feature>
<evidence type="ECO:0000256" key="1">
    <source>
        <dbReference type="SAM" id="MobiDB-lite"/>
    </source>
</evidence>
<feature type="compositionally biased region" description="Basic and acidic residues" evidence="1">
    <location>
        <begin position="91"/>
        <end position="107"/>
    </location>
</feature>
<dbReference type="Proteomes" id="UP000024837">
    <property type="component" value="Unassembled WGS sequence"/>
</dbReference>
<evidence type="ECO:0000313" key="2">
    <source>
        <dbReference type="EMBL" id="EWC47408.1"/>
    </source>
</evidence>
<keyword evidence="3" id="KW-1185">Reference proteome</keyword>
<gene>
    <name evidence="2" type="ORF">DRE_00376</name>
</gene>
<feature type="region of interest" description="Disordered" evidence="1">
    <location>
        <begin position="192"/>
        <end position="400"/>
    </location>
</feature>
<feature type="compositionally biased region" description="Basic residues" evidence="1">
    <location>
        <begin position="538"/>
        <end position="549"/>
    </location>
</feature>
<proteinExistence type="predicted"/>
<feature type="compositionally biased region" description="Basic residues" evidence="1">
    <location>
        <begin position="328"/>
        <end position="338"/>
    </location>
</feature>
<dbReference type="HOGENOM" id="CLU_391784_0_0_1"/>
<feature type="region of interest" description="Disordered" evidence="1">
    <location>
        <begin position="413"/>
        <end position="432"/>
    </location>
</feature>
<feature type="compositionally biased region" description="Basic residues" evidence="1">
    <location>
        <begin position="382"/>
        <end position="392"/>
    </location>
</feature>
<organism evidence="2 3">
    <name type="scientific">Drechslerella stenobrocha 248</name>
    <dbReference type="NCBI Taxonomy" id="1043628"/>
    <lineage>
        <taxon>Eukaryota</taxon>
        <taxon>Fungi</taxon>
        <taxon>Dikarya</taxon>
        <taxon>Ascomycota</taxon>
        <taxon>Pezizomycotina</taxon>
        <taxon>Orbiliomycetes</taxon>
        <taxon>Orbiliales</taxon>
        <taxon>Orbiliaceae</taxon>
        <taxon>Drechslerella</taxon>
    </lineage>
</organism>
<dbReference type="OrthoDB" id="5402155at2759"/>
<name>W7I5E7_9PEZI</name>
<feature type="compositionally biased region" description="Polar residues" evidence="1">
    <location>
        <begin position="421"/>
        <end position="432"/>
    </location>
</feature>
<dbReference type="EMBL" id="KI966410">
    <property type="protein sequence ID" value="EWC47408.1"/>
    <property type="molecule type" value="Genomic_DNA"/>
</dbReference>
<feature type="compositionally biased region" description="Polar residues" evidence="1">
    <location>
        <begin position="254"/>
        <end position="270"/>
    </location>
</feature>